<sequence>MGTTALDRVTDKDEVIRLVQPLKDLIKRSKDPWRAAREVEAELRIRRLSDQAKQRLLDLGFEIWEIPGDLETHDILQKIAPERGTKVLGRIDDLIYFKTNSWEIAWSPDHQYPVVFDPKKDARDRKVKPEGLHLPDGTCALAPLIGELVWLFSEYKIRHGHLPKVGPFYFSSEQYELSYRGAGGYDFSDGYAGRHAVGSAKEKSETVVQVVRLYSDAEGKMANAPDKLVLGPIIVSL</sequence>
<name>A0A1F4VF84_UNCKA</name>
<evidence type="ECO:0000313" key="2">
    <source>
        <dbReference type="Proteomes" id="UP000179005"/>
    </source>
</evidence>
<dbReference type="AlphaFoldDB" id="A0A1F4VF84"/>
<protein>
    <submittedName>
        <fullName evidence="1">Uncharacterized protein</fullName>
    </submittedName>
</protein>
<dbReference type="EMBL" id="MEVC01000008">
    <property type="protein sequence ID" value="OGC55628.1"/>
    <property type="molecule type" value="Genomic_DNA"/>
</dbReference>
<accession>A0A1F4VF84</accession>
<reference evidence="1 2" key="1">
    <citation type="journal article" date="2016" name="Nat. Commun.">
        <title>Thousands of microbial genomes shed light on interconnected biogeochemical processes in an aquifer system.</title>
        <authorList>
            <person name="Anantharaman K."/>
            <person name="Brown C.T."/>
            <person name="Hug L.A."/>
            <person name="Sharon I."/>
            <person name="Castelle C.J."/>
            <person name="Probst A.J."/>
            <person name="Thomas B.C."/>
            <person name="Singh A."/>
            <person name="Wilkins M.J."/>
            <person name="Karaoz U."/>
            <person name="Brodie E.L."/>
            <person name="Williams K.H."/>
            <person name="Hubbard S.S."/>
            <person name="Banfield J.F."/>
        </authorList>
    </citation>
    <scope>NUCLEOTIDE SEQUENCE [LARGE SCALE GENOMIC DNA]</scope>
</reference>
<gene>
    <name evidence="1" type="ORF">A2797_01010</name>
</gene>
<comment type="caution">
    <text evidence="1">The sequence shown here is derived from an EMBL/GenBank/DDBJ whole genome shotgun (WGS) entry which is preliminary data.</text>
</comment>
<proteinExistence type="predicted"/>
<evidence type="ECO:0000313" key="1">
    <source>
        <dbReference type="EMBL" id="OGC55628.1"/>
    </source>
</evidence>
<dbReference type="Proteomes" id="UP000179005">
    <property type="component" value="Unassembled WGS sequence"/>
</dbReference>
<organism evidence="1 2">
    <name type="scientific">candidate division WWE3 bacterium RIFCSPHIGHO2_01_FULL_48_15</name>
    <dbReference type="NCBI Taxonomy" id="1802619"/>
    <lineage>
        <taxon>Bacteria</taxon>
        <taxon>Katanobacteria</taxon>
    </lineage>
</organism>